<dbReference type="EC" id="6.3.5.4" evidence="3"/>
<name>A0A554X684_9BURK</name>
<evidence type="ECO:0000256" key="6">
    <source>
        <dbReference type="ARBA" id="ARBA00022962"/>
    </source>
</evidence>
<evidence type="ECO:0000256" key="4">
    <source>
        <dbReference type="ARBA" id="ARBA00022741"/>
    </source>
</evidence>
<dbReference type="InterPro" id="IPR051786">
    <property type="entry name" value="ASN_synthetase/amidase"/>
</dbReference>
<evidence type="ECO:0000256" key="3">
    <source>
        <dbReference type="ARBA" id="ARBA00012737"/>
    </source>
</evidence>
<evidence type="ECO:0000259" key="9">
    <source>
        <dbReference type="PROSITE" id="PS51278"/>
    </source>
</evidence>
<dbReference type="SUPFAM" id="SSF56235">
    <property type="entry name" value="N-terminal nucleophile aminohydrolases (Ntn hydrolases)"/>
    <property type="match status" value="1"/>
</dbReference>
<evidence type="ECO:0000256" key="1">
    <source>
        <dbReference type="ARBA" id="ARBA00005187"/>
    </source>
</evidence>
<evidence type="ECO:0000256" key="2">
    <source>
        <dbReference type="ARBA" id="ARBA00005752"/>
    </source>
</evidence>
<dbReference type="PANTHER" id="PTHR43284">
    <property type="entry name" value="ASPARAGINE SYNTHETASE (GLUTAMINE-HYDROLYZING)"/>
    <property type="match status" value="1"/>
</dbReference>
<feature type="binding site" evidence="8">
    <location>
        <position position="115"/>
    </location>
    <ligand>
        <name>L-glutamine</name>
        <dbReference type="ChEBI" id="CHEBI:58359"/>
    </ligand>
</feature>
<proteinExistence type="inferred from homology"/>
<dbReference type="InterPro" id="IPR001962">
    <property type="entry name" value="Asn_synthase"/>
</dbReference>
<protein>
    <recommendedName>
        <fullName evidence="3">asparagine synthase (glutamine-hydrolyzing)</fullName>
        <ecNumber evidence="3">6.3.5.4</ecNumber>
    </recommendedName>
</protein>
<dbReference type="EMBL" id="VJOM01000015">
    <property type="protein sequence ID" value="TSE31333.1"/>
    <property type="molecule type" value="Genomic_DNA"/>
</dbReference>
<feature type="domain" description="Glutamine amidotransferase type-2" evidence="9">
    <location>
        <begin position="1"/>
        <end position="230"/>
    </location>
</feature>
<reference evidence="10 11" key="1">
    <citation type="submission" date="2019-07" db="EMBL/GenBank/DDBJ databases">
        <title>Tepidimonas taiwanensis I1-1 draft genome.</title>
        <authorList>
            <person name="Da Costa M.S."/>
            <person name="Froufe H.J.C."/>
            <person name="Egas C."/>
            <person name="Albuquerque L."/>
        </authorList>
    </citation>
    <scope>NUCLEOTIDE SEQUENCE [LARGE SCALE GENOMIC DNA]</scope>
    <source>
        <strain evidence="10 11">I1-1</strain>
    </source>
</reference>
<dbReference type="InterPro" id="IPR017932">
    <property type="entry name" value="GATase_2_dom"/>
</dbReference>
<dbReference type="PROSITE" id="PS51278">
    <property type="entry name" value="GATASE_TYPE_2"/>
    <property type="match status" value="1"/>
</dbReference>
<dbReference type="GO" id="GO:0005829">
    <property type="term" value="C:cytosol"/>
    <property type="evidence" value="ECO:0007669"/>
    <property type="project" value="TreeGrafter"/>
</dbReference>
<dbReference type="InterPro" id="IPR006426">
    <property type="entry name" value="Asn_synth_AEB"/>
</dbReference>
<dbReference type="AlphaFoldDB" id="A0A554X684"/>
<dbReference type="InterPro" id="IPR033738">
    <property type="entry name" value="AsnB_N"/>
</dbReference>
<dbReference type="InterPro" id="IPR029055">
    <property type="entry name" value="Ntn_hydrolases_N"/>
</dbReference>
<keyword evidence="6" id="KW-0315">Glutamine amidotransferase</keyword>
<dbReference type="Pfam" id="PF13537">
    <property type="entry name" value="GATase_7"/>
    <property type="match status" value="1"/>
</dbReference>
<dbReference type="STRING" id="307486.GCA_000807215_02646"/>
<comment type="catalytic activity">
    <reaction evidence="7">
        <text>L-aspartate + L-glutamine + ATP + H2O = L-asparagine + L-glutamate + AMP + diphosphate + H(+)</text>
        <dbReference type="Rhea" id="RHEA:12228"/>
        <dbReference type="ChEBI" id="CHEBI:15377"/>
        <dbReference type="ChEBI" id="CHEBI:15378"/>
        <dbReference type="ChEBI" id="CHEBI:29985"/>
        <dbReference type="ChEBI" id="CHEBI:29991"/>
        <dbReference type="ChEBI" id="CHEBI:30616"/>
        <dbReference type="ChEBI" id="CHEBI:33019"/>
        <dbReference type="ChEBI" id="CHEBI:58048"/>
        <dbReference type="ChEBI" id="CHEBI:58359"/>
        <dbReference type="ChEBI" id="CHEBI:456215"/>
        <dbReference type="EC" id="6.3.5.4"/>
    </reaction>
</comment>
<evidence type="ECO:0000256" key="8">
    <source>
        <dbReference type="PIRSR" id="PIRSR001589-2"/>
    </source>
</evidence>
<dbReference type="GO" id="GO:0004066">
    <property type="term" value="F:asparagine synthase (glutamine-hydrolyzing) activity"/>
    <property type="evidence" value="ECO:0007669"/>
    <property type="project" value="UniProtKB-EC"/>
</dbReference>
<comment type="caution">
    <text evidence="10">The sequence shown here is derived from an EMBL/GenBank/DDBJ whole genome shotgun (WGS) entry which is preliminary data.</text>
</comment>
<dbReference type="PANTHER" id="PTHR43284:SF1">
    <property type="entry name" value="ASPARAGINE SYNTHETASE"/>
    <property type="match status" value="1"/>
</dbReference>
<dbReference type="Gene3D" id="3.60.20.10">
    <property type="entry name" value="Glutamine Phosphoribosylpyrophosphate, subunit 1, domain 1"/>
    <property type="match status" value="1"/>
</dbReference>
<comment type="pathway">
    <text evidence="1">Amino-acid biosynthesis; L-asparagine biosynthesis; L-asparagine from L-aspartate (L-Gln route): step 1/1.</text>
</comment>
<keyword evidence="4 8" id="KW-0547">Nucleotide-binding</keyword>
<dbReference type="InterPro" id="IPR014729">
    <property type="entry name" value="Rossmann-like_a/b/a_fold"/>
</dbReference>
<dbReference type="CDD" id="cd01991">
    <property type="entry name" value="Asn_synthase_B_C"/>
    <property type="match status" value="1"/>
</dbReference>
<organism evidence="10 11">
    <name type="scientific">Tepidimonas taiwanensis</name>
    <dbReference type="NCBI Taxonomy" id="307486"/>
    <lineage>
        <taxon>Bacteria</taxon>
        <taxon>Pseudomonadati</taxon>
        <taxon>Pseudomonadota</taxon>
        <taxon>Betaproteobacteria</taxon>
        <taxon>Burkholderiales</taxon>
        <taxon>Tepidimonas</taxon>
    </lineage>
</organism>
<dbReference type="GO" id="GO:0005524">
    <property type="term" value="F:ATP binding"/>
    <property type="evidence" value="ECO:0007669"/>
    <property type="project" value="UniProtKB-KW"/>
</dbReference>
<dbReference type="Proteomes" id="UP000317763">
    <property type="component" value="Unassembled WGS sequence"/>
</dbReference>
<evidence type="ECO:0000313" key="11">
    <source>
        <dbReference type="Proteomes" id="UP000317763"/>
    </source>
</evidence>
<evidence type="ECO:0000256" key="5">
    <source>
        <dbReference type="ARBA" id="ARBA00022840"/>
    </source>
</evidence>
<dbReference type="NCBIfam" id="TIGR01536">
    <property type="entry name" value="asn_synth_AEB"/>
    <property type="match status" value="1"/>
</dbReference>
<keyword evidence="10" id="KW-0436">Ligase</keyword>
<dbReference type="SUPFAM" id="SSF52402">
    <property type="entry name" value="Adenine nucleotide alpha hydrolases-like"/>
    <property type="match status" value="1"/>
</dbReference>
<accession>A0A554X684</accession>
<evidence type="ECO:0000256" key="7">
    <source>
        <dbReference type="ARBA" id="ARBA00048741"/>
    </source>
</evidence>
<dbReference type="CDD" id="cd00712">
    <property type="entry name" value="AsnB"/>
    <property type="match status" value="1"/>
</dbReference>
<dbReference type="PIRSF" id="PIRSF001589">
    <property type="entry name" value="Asn_synthetase_glu-h"/>
    <property type="match status" value="1"/>
</dbReference>
<evidence type="ECO:0000313" key="10">
    <source>
        <dbReference type="EMBL" id="TSE31333.1"/>
    </source>
</evidence>
<comment type="similarity">
    <text evidence="2">Belongs to the asparagine synthetase family.</text>
</comment>
<gene>
    <name evidence="10" type="primary">asnB_1</name>
    <name evidence="10" type="ORF">Ttaiw_01507</name>
</gene>
<dbReference type="GO" id="GO:0006529">
    <property type="term" value="P:asparagine biosynthetic process"/>
    <property type="evidence" value="ECO:0007669"/>
    <property type="project" value="InterPro"/>
</dbReference>
<keyword evidence="11" id="KW-1185">Reference proteome</keyword>
<dbReference type="Pfam" id="PF00733">
    <property type="entry name" value="Asn_synthase"/>
    <property type="match status" value="1"/>
</dbReference>
<sequence length="654" mass="73090">MLDVIRHRGPDDEGWVAFEGGNLAATCGGGADTPTVCYAADLPYAPVSGTTVPEGARVALGHRRLSILDVSPGGHQPMSYGGGRYWIVFNGEIYNHPELRRELEASGHRFVSRSDTEVLLAAYAEWGSGCLARLEGMFAFVLVDRVEATLFAARDRFGIKPLYYWVAPDRCLAFASEIKQFSVLPGWRAVVNGQRAYDFLAWGILDHTDETMFRGVYQLRPGTSVRIDLKQPPAAAPAGRLVQHEWYRLAGSPFTGGLEEAASGFRERFEASVRAHLQADVPVGSCLSGGLDSSSVVCVMNELLRQGGVQERQHAFSSCSAIARFDEREYVEEVVRHTGVEAHCVYPDLARLFDELDRITWHQDEPFGSTSIFAQWSVFALAADSGVKVMLDGQGADEQLAGYQGYHGALYASLFRQLRWIELWREIRAAKQMHGHGPLWAMKYLADALLPDALRYPLRAMIGTETAASAWLDLDLLGAEPLNPYHGEEGAALSIAELSYRQLTKSNLQMLLHWEDRDSMAHSIEARVPFLDHRLVEFVLGLPDQFKIHRGVTKRVLREGLRGVLPEAIRMRMSKLGFATPEEHWIRVEAPERFRKALKTAVDQSHGILHPRALSYLEDVITGQRVFSFLPWRMISFGAWMDCYGVAPEIFLTR</sequence>
<dbReference type="Gene3D" id="3.40.50.620">
    <property type="entry name" value="HUPs"/>
    <property type="match status" value="2"/>
</dbReference>
<keyword evidence="5 8" id="KW-0067">ATP-binding</keyword>